<dbReference type="Proteomes" id="UP001180556">
    <property type="component" value="Unassembled WGS sequence"/>
</dbReference>
<sequence>MSTPAPRPRPGTFAAPTDGDHRYKSIQRKLKTLATAMDMASDELQQLGHNMRMNASRTENLAADIAHAELDVKFVEMTNQVSIALGGAAVEVKHLHETAHEVSVQATGAQRTHARLYEGLDTVRSSRPERTPKPGFFAH</sequence>
<organism evidence="2 3">
    <name type="scientific">Streptomyces stephensoniae</name>
    <dbReference type="NCBI Taxonomy" id="3375367"/>
    <lineage>
        <taxon>Bacteria</taxon>
        <taxon>Bacillati</taxon>
        <taxon>Actinomycetota</taxon>
        <taxon>Actinomycetes</taxon>
        <taxon>Kitasatosporales</taxon>
        <taxon>Streptomycetaceae</taxon>
        <taxon>Streptomyces</taxon>
    </lineage>
</organism>
<evidence type="ECO:0000256" key="1">
    <source>
        <dbReference type="SAM" id="MobiDB-lite"/>
    </source>
</evidence>
<reference evidence="3" key="1">
    <citation type="submission" date="2023-07" db="EMBL/GenBank/DDBJ databases">
        <title>30 novel species of actinomycetes from the DSMZ collection.</title>
        <authorList>
            <person name="Nouioui I."/>
        </authorList>
    </citation>
    <scope>NUCLEOTIDE SEQUENCE [LARGE SCALE GENOMIC DNA]</scope>
    <source>
        <strain evidence="3">DSM 40932</strain>
    </source>
</reference>
<feature type="region of interest" description="Disordered" evidence="1">
    <location>
        <begin position="1"/>
        <end position="22"/>
    </location>
</feature>
<protein>
    <submittedName>
        <fullName evidence="2">Conjugal transfer protein TraB</fullName>
    </submittedName>
</protein>
<keyword evidence="3" id="KW-1185">Reference proteome</keyword>
<evidence type="ECO:0000313" key="3">
    <source>
        <dbReference type="Proteomes" id="UP001180556"/>
    </source>
</evidence>
<comment type="caution">
    <text evidence="2">The sequence shown here is derived from an EMBL/GenBank/DDBJ whole genome shotgun (WGS) entry which is preliminary data.</text>
</comment>
<dbReference type="RefSeq" id="WP_311604021.1">
    <property type="nucleotide sequence ID" value="NZ_JAVRFG010000036.1"/>
</dbReference>
<proteinExistence type="predicted"/>
<evidence type="ECO:0000313" key="2">
    <source>
        <dbReference type="EMBL" id="MDT0493662.1"/>
    </source>
</evidence>
<dbReference type="EMBL" id="JAVRFG010000036">
    <property type="protein sequence ID" value="MDT0493662.1"/>
    <property type="molecule type" value="Genomic_DNA"/>
</dbReference>
<accession>A0ABU2W982</accession>
<name>A0ABU2W982_9ACTN</name>
<gene>
    <name evidence="2" type="ORF">RM717_24485</name>
</gene>